<feature type="transmembrane region" description="Helical" evidence="5">
    <location>
        <begin position="152"/>
        <end position="175"/>
    </location>
</feature>
<keyword evidence="8" id="KW-1185">Reference proteome</keyword>
<feature type="transmembrane region" description="Helical" evidence="5">
    <location>
        <begin position="94"/>
        <end position="112"/>
    </location>
</feature>
<dbReference type="InterPro" id="IPR020846">
    <property type="entry name" value="MFS_dom"/>
</dbReference>
<dbReference type="PROSITE" id="PS00216">
    <property type="entry name" value="SUGAR_TRANSPORT_1"/>
    <property type="match status" value="1"/>
</dbReference>
<dbReference type="Gene3D" id="1.20.1250.20">
    <property type="entry name" value="MFS general substrate transporter like domains"/>
    <property type="match status" value="1"/>
</dbReference>
<name>A0A1N7RT82_9BURK</name>
<dbReference type="Proteomes" id="UP000187012">
    <property type="component" value="Unassembled WGS sequence"/>
</dbReference>
<feature type="domain" description="Major facilitator superfamily (MFS) profile" evidence="6">
    <location>
        <begin position="29"/>
        <end position="445"/>
    </location>
</feature>
<evidence type="ECO:0000256" key="1">
    <source>
        <dbReference type="ARBA" id="ARBA00004141"/>
    </source>
</evidence>
<evidence type="ECO:0000256" key="2">
    <source>
        <dbReference type="ARBA" id="ARBA00022692"/>
    </source>
</evidence>
<feature type="transmembrane region" description="Helical" evidence="5">
    <location>
        <begin position="329"/>
        <end position="350"/>
    </location>
</feature>
<feature type="transmembrane region" description="Helical" evidence="5">
    <location>
        <begin position="304"/>
        <end position="322"/>
    </location>
</feature>
<dbReference type="InterPro" id="IPR036259">
    <property type="entry name" value="MFS_trans_sf"/>
</dbReference>
<dbReference type="CDD" id="cd17365">
    <property type="entry name" value="MFS_PcaK_like"/>
    <property type="match status" value="1"/>
</dbReference>
<dbReference type="PROSITE" id="PS50850">
    <property type="entry name" value="MFS"/>
    <property type="match status" value="1"/>
</dbReference>
<dbReference type="SUPFAM" id="SSF103473">
    <property type="entry name" value="MFS general substrate transporter"/>
    <property type="match status" value="1"/>
</dbReference>
<dbReference type="EMBL" id="CYGX02000015">
    <property type="protein sequence ID" value="SIT38325.1"/>
    <property type="molecule type" value="Genomic_DNA"/>
</dbReference>
<accession>A0A1N7RT82</accession>
<evidence type="ECO:0000256" key="5">
    <source>
        <dbReference type="SAM" id="Phobius"/>
    </source>
</evidence>
<feature type="transmembrane region" description="Helical" evidence="5">
    <location>
        <begin position="262"/>
        <end position="284"/>
    </location>
</feature>
<keyword evidence="3 5" id="KW-1133">Transmembrane helix</keyword>
<dbReference type="InterPro" id="IPR005829">
    <property type="entry name" value="Sugar_transporter_CS"/>
</dbReference>
<dbReference type="AlphaFoldDB" id="A0A1N7RT82"/>
<feature type="transmembrane region" description="Helical" evidence="5">
    <location>
        <begin position="419"/>
        <end position="440"/>
    </location>
</feature>
<reference evidence="7 8" key="1">
    <citation type="submission" date="2016-12" db="EMBL/GenBank/DDBJ databases">
        <authorList>
            <person name="Song W.-J."/>
            <person name="Kurnit D.M."/>
        </authorList>
    </citation>
    <scope>NUCLEOTIDE SEQUENCE [LARGE SCALE GENOMIC DNA]</scope>
    <source>
        <strain evidence="7 8">STM7296</strain>
    </source>
</reference>
<organism evidence="7 8">
    <name type="scientific">Paraburkholderia ribeironis</name>
    <dbReference type="NCBI Taxonomy" id="1247936"/>
    <lineage>
        <taxon>Bacteria</taxon>
        <taxon>Pseudomonadati</taxon>
        <taxon>Pseudomonadota</taxon>
        <taxon>Betaproteobacteria</taxon>
        <taxon>Burkholderiales</taxon>
        <taxon>Burkholderiaceae</taxon>
        <taxon>Paraburkholderia</taxon>
    </lineage>
</organism>
<feature type="transmembrane region" description="Helical" evidence="5">
    <location>
        <begin position="391"/>
        <end position="413"/>
    </location>
</feature>
<feature type="transmembrane region" description="Helical" evidence="5">
    <location>
        <begin position="124"/>
        <end position="145"/>
    </location>
</feature>
<gene>
    <name evidence="7" type="primary">pcaK</name>
    <name evidence="7" type="ORF">BN2475_150033</name>
</gene>
<dbReference type="Pfam" id="PF07690">
    <property type="entry name" value="MFS_1"/>
    <property type="match status" value="1"/>
</dbReference>
<evidence type="ECO:0000313" key="8">
    <source>
        <dbReference type="Proteomes" id="UP000187012"/>
    </source>
</evidence>
<dbReference type="RefSeq" id="WP_094778980.1">
    <property type="nucleotide sequence ID" value="NZ_CYGX02000015.1"/>
</dbReference>
<dbReference type="GO" id="GO:0005886">
    <property type="term" value="C:plasma membrane"/>
    <property type="evidence" value="ECO:0007669"/>
    <property type="project" value="TreeGrafter"/>
</dbReference>
<comment type="subcellular location">
    <subcellularLocation>
        <location evidence="1">Membrane</location>
        <topology evidence="1">Multi-pass membrane protein</topology>
    </subcellularLocation>
</comment>
<dbReference type="PROSITE" id="PS00217">
    <property type="entry name" value="SUGAR_TRANSPORT_2"/>
    <property type="match status" value="1"/>
</dbReference>
<sequence length="462" mass="48852">MSQAFERARTIDVHAFIDAQRFSLFHCILFVLCFLAIALDGLDTGAMGLIAPTLAQDWHVARESLGPVMSASLIGIGVGALLVSPIADRVGRRIVLICAVACFGVWSCAAAFASSMEMLTVMRFLTGVGLGAAIPNTATLMAEFVPARMRGLVVNAMLMGFAAGNAVGGVLSGWLIPAFGWRSLLLVGGVAPLVLACLLLAFLPESVKFMVSSGRPAERIARILRRLSPSARLDGCVFVSEAHAPVEKAKRSPVFELFSRNYAVGTVMLWVAYFMCLVVLYLINNWMPTLLKSSGFSLHQYATTAAYFHLGASVGIVVTGWLMDRISPVRVIAMFYALTALVVFIIGRNVAHDAGLTLLIVATGLTLSGAASSMSTLATQFYPTTSRVTGGAWMLAIGRLGAVAGTFGGAFLLSLNWEFSAIFGMLAVPSLIAAGALLVLGRHAPHLGRGERMAGTPAAAQH</sequence>
<evidence type="ECO:0000256" key="4">
    <source>
        <dbReference type="ARBA" id="ARBA00023136"/>
    </source>
</evidence>
<evidence type="ECO:0000313" key="7">
    <source>
        <dbReference type="EMBL" id="SIT38325.1"/>
    </source>
</evidence>
<feature type="transmembrane region" description="Helical" evidence="5">
    <location>
        <begin position="21"/>
        <end position="39"/>
    </location>
</feature>
<dbReference type="GO" id="GO:0046943">
    <property type="term" value="F:carboxylic acid transmembrane transporter activity"/>
    <property type="evidence" value="ECO:0007669"/>
    <property type="project" value="TreeGrafter"/>
</dbReference>
<protein>
    <submittedName>
        <fullName evidence="7">4-hydroxybenzoate transporter PcaK</fullName>
    </submittedName>
</protein>
<dbReference type="STRING" id="1247936.BN2475_150033"/>
<keyword evidence="2 5" id="KW-0812">Transmembrane</keyword>
<proteinExistence type="predicted"/>
<feature type="transmembrane region" description="Helical" evidence="5">
    <location>
        <begin position="68"/>
        <end position="87"/>
    </location>
</feature>
<feature type="transmembrane region" description="Helical" evidence="5">
    <location>
        <begin position="356"/>
        <end position="379"/>
    </location>
</feature>
<dbReference type="OrthoDB" id="7066727at2"/>
<keyword evidence="4 5" id="KW-0472">Membrane</keyword>
<evidence type="ECO:0000259" key="6">
    <source>
        <dbReference type="PROSITE" id="PS50850"/>
    </source>
</evidence>
<dbReference type="InterPro" id="IPR011701">
    <property type="entry name" value="MFS"/>
</dbReference>
<dbReference type="PANTHER" id="PTHR23508">
    <property type="entry name" value="CARBOXYLIC ACID TRANSPORTER PROTEIN HOMOLOG"/>
    <property type="match status" value="1"/>
</dbReference>
<feature type="transmembrane region" description="Helical" evidence="5">
    <location>
        <begin position="181"/>
        <end position="203"/>
    </location>
</feature>
<dbReference type="PANTHER" id="PTHR23508:SF10">
    <property type="entry name" value="CARBOXYLIC ACID TRANSPORTER PROTEIN HOMOLOG"/>
    <property type="match status" value="1"/>
</dbReference>
<evidence type="ECO:0000256" key="3">
    <source>
        <dbReference type="ARBA" id="ARBA00022989"/>
    </source>
</evidence>